<keyword evidence="1" id="KW-0862">Zinc</keyword>
<dbReference type="Gene3D" id="3.40.390.10">
    <property type="entry name" value="Collagenase (Catalytic Domain)"/>
    <property type="match status" value="1"/>
</dbReference>
<dbReference type="PANTHER" id="PTHR10127">
    <property type="entry name" value="DISCOIDIN, CUB, EGF, LAMININ , AND ZINC METALLOPROTEASE DOMAIN CONTAINING"/>
    <property type="match status" value="1"/>
</dbReference>
<dbReference type="CDD" id="cd04280">
    <property type="entry name" value="ZnMc_astacin_like"/>
    <property type="match status" value="1"/>
</dbReference>
<organism evidence="3 4">
    <name type="scientific">Nocardia salmonicida</name>
    <dbReference type="NCBI Taxonomy" id="53431"/>
    <lineage>
        <taxon>Bacteria</taxon>
        <taxon>Bacillati</taxon>
        <taxon>Actinomycetota</taxon>
        <taxon>Actinomycetes</taxon>
        <taxon>Mycobacteriales</taxon>
        <taxon>Nocardiaceae</taxon>
        <taxon>Nocardia</taxon>
    </lineage>
</organism>
<sequence>MIIDDTVPSAVDTIDTGEFHSGPEAGSALIGSVTHGVRELRYAAVDDLAIFEGDVVLGTVEEIDARRRQEGVVISGSVFRWPNAVVPFEVDPALPGPQRVFDAIAQWNSRTRIRFVPRTGAHGDFVRFVPSMSSRSPVGRQGGRQTIELAATAPVGTVVHEMGHALGLWHEQSREDRGNFVAVRLDRVDPAHRHNFDQHISDGDDVGRYDFGSIMHYPATAFSTTGQPTILARVPLPPGVTMGQRSALSAGDVNAAHAIYP</sequence>
<comment type="caution">
    <text evidence="1">Lacks conserved residue(s) required for the propagation of feature annotation.</text>
</comment>
<dbReference type="PROSITE" id="PS51864">
    <property type="entry name" value="ASTACIN"/>
    <property type="match status" value="1"/>
</dbReference>
<name>A0ABZ1N1Y1_9NOCA</name>
<keyword evidence="1" id="KW-0479">Metal-binding</keyword>
<keyword evidence="1" id="KW-0378">Hydrolase</keyword>
<dbReference type="EMBL" id="CP109527">
    <property type="protein sequence ID" value="WTY33967.1"/>
    <property type="molecule type" value="Genomic_DNA"/>
</dbReference>
<dbReference type="InterPro" id="IPR001506">
    <property type="entry name" value="Peptidase_M12A"/>
</dbReference>
<dbReference type="InterPro" id="IPR034035">
    <property type="entry name" value="Astacin-like_dom"/>
</dbReference>
<gene>
    <name evidence="3" type="ORF">OG308_21820</name>
</gene>
<feature type="binding site" evidence="1">
    <location>
        <position position="170"/>
    </location>
    <ligand>
        <name>Zn(2+)</name>
        <dbReference type="ChEBI" id="CHEBI:29105"/>
        <note>catalytic</note>
    </ligand>
</feature>
<evidence type="ECO:0000313" key="3">
    <source>
        <dbReference type="EMBL" id="WTY33967.1"/>
    </source>
</evidence>
<keyword evidence="1" id="KW-0645">Protease</keyword>
<dbReference type="PANTHER" id="PTHR10127:SF850">
    <property type="entry name" value="METALLOENDOPEPTIDASE"/>
    <property type="match status" value="1"/>
</dbReference>
<dbReference type="SMART" id="SM00235">
    <property type="entry name" value="ZnMc"/>
    <property type="match status" value="1"/>
</dbReference>
<reference evidence="3 4" key="1">
    <citation type="submission" date="2022-10" db="EMBL/GenBank/DDBJ databases">
        <title>The complete genomes of actinobacterial strains from the NBC collection.</title>
        <authorList>
            <person name="Joergensen T.S."/>
            <person name="Alvarez Arevalo M."/>
            <person name="Sterndorff E.B."/>
            <person name="Faurdal D."/>
            <person name="Vuksanovic O."/>
            <person name="Mourched A.-S."/>
            <person name="Charusanti P."/>
            <person name="Shaw S."/>
            <person name="Blin K."/>
            <person name="Weber T."/>
        </authorList>
    </citation>
    <scope>NUCLEOTIDE SEQUENCE [LARGE SCALE GENOMIC DNA]</scope>
    <source>
        <strain evidence="3 4">NBC_01413</strain>
    </source>
</reference>
<evidence type="ECO:0000313" key="4">
    <source>
        <dbReference type="Proteomes" id="UP001621418"/>
    </source>
</evidence>
<evidence type="ECO:0000256" key="1">
    <source>
        <dbReference type="PROSITE-ProRule" id="PRU01211"/>
    </source>
</evidence>
<dbReference type="InterPro" id="IPR006026">
    <property type="entry name" value="Peptidase_Metallo"/>
</dbReference>
<dbReference type="NCBIfam" id="NF045530">
    <property type="entry name" value="LegP"/>
    <property type="match status" value="1"/>
</dbReference>
<dbReference type="Pfam" id="PF01400">
    <property type="entry name" value="Astacin"/>
    <property type="match status" value="1"/>
</dbReference>
<feature type="active site" evidence="1">
    <location>
        <position position="161"/>
    </location>
</feature>
<dbReference type="SUPFAM" id="SSF55486">
    <property type="entry name" value="Metalloproteases ('zincins'), catalytic domain"/>
    <property type="match status" value="1"/>
</dbReference>
<feature type="binding site" evidence="1">
    <location>
        <position position="164"/>
    </location>
    <ligand>
        <name>Zn(2+)</name>
        <dbReference type="ChEBI" id="CHEBI:29105"/>
        <note>catalytic</note>
    </ligand>
</feature>
<keyword evidence="4" id="KW-1185">Reference proteome</keyword>
<dbReference type="PRINTS" id="PR00480">
    <property type="entry name" value="ASTACIN"/>
</dbReference>
<accession>A0ABZ1N1Y1</accession>
<protein>
    <submittedName>
        <fullName evidence="3">M12 family metallopeptidase</fullName>
    </submittedName>
</protein>
<keyword evidence="1" id="KW-0482">Metalloprotease</keyword>
<proteinExistence type="predicted"/>
<feature type="domain" description="Peptidase M12A" evidence="2">
    <location>
        <begin position="72"/>
        <end position="261"/>
    </location>
</feature>
<dbReference type="Proteomes" id="UP001621418">
    <property type="component" value="Chromosome"/>
</dbReference>
<feature type="binding site" evidence="1">
    <location>
        <position position="160"/>
    </location>
    <ligand>
        <name>Zn(2+)</name>
        <dbReference type="ChEBI" id="CHEBI:29105"/>
        <note>catalytic</note>
    </ligand>
</feature>
<dbReference type="RefSeq" id="WP_405146253.1">
    <property type="nucleotide sequence ID" value="NZ_CP109527.1"/>
</dbReference>
<evidence type="ECO:0000259" key="2">
    <source>
        <dbReference type="PROSITE" id="PS51864"/>
    </source>
</evidence>
<dbReference type="InterPro" id="IPR024079">
    <property type="entry name" value="MetalloPept_cat_dom_sf"/>
</dbReference>
<comment type="cofactor">
    <cofactor evidence="1">
        <name>Zn(2+)</name>
        <dbReference type="ChEBI" id="CHEBI:29105"/>
    </cofactor>
    <text evidence="1">Binds 1 zinc ion per subunit.</text>
</comment>